<sequence>MRSRRCQHATRMTYANPLVSSSTGGDLGGTMVVSGVVKMSAPPYEEWDGLDIHTGSSAAICSVGADILDQGLDDVGGASSPTRV</sequence>
<evidence type="ECO:0000313" key="2">
    <source>
        <dbReference type="Proteomes" id="UP001055879"/>
    </source>
</evidence>
<comment type="caution">
    <text evidence="1">The sequence shown here is derived from an EMBL/GenBank/DDBJ whole genome shotgun (WGS) entry which is preliminary data.</text>
</comment>
<name>A0ACB9CNQ8_ARCLA</name>
<protein>
    <submittedName>
        <fullName evidence="1">Uncharacterized protein</fullName>
    </submittedName>
</protein>
<organism evidence="1 2">
    <name type="scientific">Arctium lappa</name>
    <name type="common">Greater burdock</name>
    <name type="synonym">Lappa major</name>
    <dbReference type="NCBI Taxonomy" id="4217"/>
    <lineage>
        <taxon>Eukaryota</taxon>
        <taxon>Viridiplantae</taxon>
        <taxon>Streptophyta</taxon>
        <taxon>Embryophyta</taxon>
        <taxon>Tracheophyta</taxon>
        <taxon>Spermatophyta</taxon>
        <taxon>Magnoliopsida</taxon>
        <taxon>eudicotyledons</taxon>
        <taxon>Gunneridae</taxon>
        <taxon>Pentapetalae</taxon>
        <taxon>asterids</taxon>
        <taxon>campanulids</taxon>
        <taxon>Asterales</taxon>
        <taxon>Asteraceae</taxon>
        <taxon>Carduoideae</taxon>
        <taxon>Cardueae</taxon>
        <taxon>Arctiinae</taxon>
        <taxon>Arctium</taxon>
    </lineage>
</organism>
<reference evidence="1 2" key="2">
    <citation type="journal article" date="2022" name="Mol. Ecol. Resour.">
        <title>The genomes of chicory, endive, great burdock and yacon provide insights into Asteraceae paleo-polyploidization history and plant inulin production.</title>
        <authorList>
            <person name="Fan W."/>
            <person name="Wang S."/>
            <person name="Wang H."/>
            <person name="Wang A."/>
            <person name="Jiang F."/>
            <person name="Liu H."/>
            <person name="Zhao H."/>
            <person name="Xu D."/>
            <person name="Zhang Y."/>
        </authorList>
    </citation>
    <scope>NUCLEOTIDE SEQUENCE [LARGE SCALE GENOMIC DNA]</scope>
    <source>
        <strain evidence="2">cv. Niubang</strain>
    </source>
</reference>
<gene>
    <name evidence="1" type="ORF">L6452_15443</name>
</gene>
<reference evidence="2" key="1">
    <citation type="journal article" date="2022" name="Mol. Ecol. Resour.">
        <title>The genomes of chicory, endive, great burdock and yacon provide insights into Asteraceae palaeo-polyploidization history and plant inulin production.</title>
        <authorList>
            <person name="Fan W."/>
            <person name="Wang S."/>
            <person name="Wang H."/>
            <person name="Wang A."/>
            <person name="Jiang F."/>
            <person name="Liu H."/>
            <person name="Zhao H."/>
            <person name="Xu D."/>
            <person name="Zhang Y."/>
        </authorList>
    </citation>
    <scope>NUCLEOTIDE SEQUENCE [LARGE SCALE GENOMIC DNA]</scope>
    <source>
        <strain evidence="2">cv. Niubang</strain>
    </source>
</reference>
<evidence type="ECO:0000313" key="1">
    <source>
        <dbReference type="EMBL" id="KAI3735917.1"/>
    </source>
</evidence>
<dbReference type="EMBL" id="CM042050">
    <property type="protein sequence ID" value="KAI3735917.1"/>
    <property type="molecule type" value="Genomic_DNA"/>
</dbReference>
<dbReference type="Proteomes" id="UP001055879">
    <property type="component" value="Linkage Group LG04"/>
</dbReference>
<accession>A0ACB9CNQ8</accession>
<proteinExistence type="predicted"/>
<keyword evidence="2" id="KW-1185">Reference proteome</keyword>